<dbReference type="RefSeq" id="WP_344805999.1">
    <property type="nucleotide sequence ID" value="NZ_BAABBO010000009.1"/>
</dbReference>
<dbReference type="SUPFAM" id="SSF47616">
    <property type="entry name" value="GST C-terminal domain-like"/>
    <property type="match status" value="1"/>
</dbReference>
<evidence type="ECO:0000313" key="2">
    <source>
        <dbReference type="EMBL" id="GAA3962698.1"/>
    </source>
</evidence>
<evidence type="ECO:0000259" key="1">
    <source>
        <dbReference type="PROSITE" id="PS50405"/>
    </source>
</evidence>
<comment type="caution">
    <text evidence="2">The sequence shown here is derived from an EMBL/GenBank/DDBJ whole genome shotgun (WGS) entry which is preliminary data.</text>
</comment>
<dbReference type="EMBL" id="BAABBO010000009">
    <property type="protein sequence ID" value="GAA3962698.1"/>
    <property type="molecule type" value="Genomic_DNA"/>
</dbReference>
<organism evidence="2 3">
    <name type="scientific">Allohahella marinimesophila</name>
    <dbReference type="NCBI Taxonomy" id="1054972"/>
    <lineage>
        <taxon>Bacteria</taxon>
        <taxon>Pseudomonadati</taxon>
        <taxon>Pseudomonadota</taxon>
        <taxon>Gammaproteobacteria</taxon>
        <taxon>Oceanospirillales</taxon>
        <taxon>Hahellaceae</taxon>
        <taxon>Allohahella</taxon>
    </lineage>
</organism>
<gene>
    <name evidence="2" type="ORF">GCM10022278_20780</name>
</gene>
<dbReference type="Gene3D" id="1.20.1050.10">
    <property type="match status" value="1"/>
</dbReference>
<keyword evidence="3" id="KW-1185">Reference proteome</keyword>
<accession>A0ABP7PB41</accession>
<proteinExistence type="predicted"/>
<dbReference type="Pfam" id="PF00043">
    <property type="entry name" value="GST_C"/>
    <property type="match status" value="1"/>
</dbReference>
<dbReference type="InterPro" id="IPR036282">
    <property type="entry name" value="Glutathione-S-Trfase_C_sf"/>
</dbReference>
<dbReference type="InterPro" id="IPR010987">
    <property type="entry name" value="Glutathione-S-Trfase_C-like"/>
</dbReference>
<dbReference type="InterPro" id="IPR004046">
    <property type="entry name" value="GST_C"/>
</dbReference>
<feature type="domain" description="GST C-terminal" evidence="1">
    <location>
        <begin position="1"/>
        <end position="97"/>
    </location>
</feature>
<dbReference type="PROSITE" id="PS50405">
    <property type="entry name" value="GST_CTER"/>
    <property type="match status" value="1"/>
</dbReference>
<protein>
    <recommendedName>
        <fullName evidence="1">GST C-terminal domain-containing protein</fullName>
    </recommendedName>
</protein>
<reference evidence="3" key="1">
    <citation type="journal article" date="2019" name="Int. J. Syst. Evol. Microbiol.">
        <title>The Global Catalogue of Microorganisms (GCM) 10K type strain sequencing project: providing services to taxonomists for standard genome sequencing and annotation.</title>
        <authorList>
            <consortium name="The Broad Institute Genomics Platform"/>
            <consortium name="The Broad Institute Genome Sequencing Center for Infectious Disease"/>
            <person name="Wu L."/>
            <person name="Ma J."/>
        </authorList>
    </citation>
    <scope>NUCLEOTIDE SEQUENCE [LARGE SCALE GENOMIC DNA]</scope>
    <source>
        <strain evidence="3">JCM 17555</strain>
    </source>
</reference>
<dbReference type="Proteomes" id="UP001501337">
    <property type="component" value="Unassembled WGS sequence"/>
</dbReference>
<evidence type="ECO:0000313" key="3">
    <source>
        <dbReference type="Proteomes" id="UP001501337"/>
    </source>
</evidence>
<name>A0ABP7PB41_9GAMM</name>
<sequence length="97" mass="11360">MPTGMCFQHTSSYFARFKTQVPEWGELCRKGVYDFIERMEKHFADNEFLVGDYYSIADISAYCALDFSKVNDIRLGEQHVHTRRWHEAMKSRASAKA</sequence>